<evidence type="ECO:0000313" key="1">
    <source>
        <dbReference type="EMBL" id="PLX61714.1"/>
    </source>
</evidence>
<dbReference type="AlphaFoldDB" id="A0A2N6CWQ3"/>
<dbReference type="Proteomes" id="UP000235015">
    <property type="component" value="Unassembled WGS sequence"/>
</dbReference>
<dbReference type="RefSeq" id="WP_029133015.1">
    <property type="nucleotide sequence ID" value="NZ_CAXXYC010000003.1"/>
</dbReference>
<comment type="caution">
    <text evidence="1">The sequence shown here is derived from an EMBL/GenBank/DDBJ whole genome shotgun (WGS) entry which is preliminary data.</text>
</comment>
<protein>
    <recommendedName>
        <fullName evidence="3">STAS/SEC14 domain-containing protein</fullName>
    </recommendedName>
</protein>
<accession>A0A2N6CWQ3</accession>
<dbReference type="EMBL" id="PKUN01000010">
    <property type="protein sequence ID" value="PLX61714.1"/>
    <property type="molecule type" value="Genomic_DNA"/>
</dbReference>
<evidence type="ECO:0000313" key="2">
    <source>
        <dbReference type="Proteomes" id="UP000235015"/>
    </source>
</evidence>
<proteinExistence type="predicted"/>
<dbReference type="STRING" id="1111735.GCA_000428045_03811"/>
<reference evidence="1 2" key="1">
    <citation type="submission" date="2017-11" db="EMBL/GenBank/DDBJ databases">
        <title>Genome-resolved metagenomics identifies genetic mobility, metabolic interactions, and unexpected diversity in perchlorate-reducing communities.</title>
        <authorList>
            <person name="Barnum T.P."/>
            <person name="Figueroa I.A."/>
            <person name="Carlstrom C.I."/>
            <person name="Lucas L.N."/>
            <person name="Engelbrektson A.L."/>
            <person name="Coates J.D."/>
        </authorList>
    </citation>
    <scope>NUCLEOTIDE SEQUENCE [LARGE SCALE GENOMIC DNA]</scope>
    <source>
        <strain evidence="1">BM301</strain>
    </source>
</reference>
<sequence length="125" mass="14175">MPYSLTFQERDGYLRVEGRGDRTTGDPVKNGRAIVDRVAMKCREAGYTRIMLVSHLTGAYPPFANFQVVTALEQLGIPKEWKMAYVNLDPKSHKAVLFSETMAVKKGFQARVFDNEQEACNWLNS</sequence>
<gene>
    <name evidence="1" type="ORF">C0630_09230</name>
</gene>
<evidence type="ECO:0008006" key="3">
    <source>
        <dbReference type="Google" id="ProtNLM"/>
    </source>
</evidence>
<name>A0A2N6CWQ3_9GAMM</name>
<organism evidence="1 2">
    <name type="scientific">Sedimenticola selenatireducens</name>
    <dbReference type="NCBI Taxonomy" id="191960"/>
    <lineage>
        <taxon>Bacteria</taxon>
        <taxon>Pseudomonadati</taxon>
        <taxon>Pseudomonadota</taxon>
        <taxon>Gammaproteobacteria</taxon>
        <taxon>Chromatiales</taxon>
        <taxon>Sedimenticolaceae</taxon>
        <taxon>Sedimenticola</taxon>
    </lineage>
</organism>